<organism evidence="1 2">
    <name type="scientific">Gracilariopsis chorda</name>
    <dbReference type="NCBI Taxonomy" id="448386"/>
    <lineage>
        <taxon>Eukaryota</taxon>
        <taxon>Rhodophyta</taxon>
        <taxon>Florideophyceae</taxon>
        <taxon>Rhodymeniophycidae</taxon>
        <taxon>Gracilariales</taxon>
        <taxon>Gracilariaceae</taxon>
        <taxon>Gracilariopsis</taxon>
    </lineage>
</organism>
<gene>
    <name evidence="1" type="ORF">BWQ96_08668</name>
</gene>
<reference evidence="1 2" key="1">
    <citation type="journal article" date="2018" name="Mol. Biol. Evol.">
        <title>Analysis of the draft genome of the red seaweed Gracilariopsis chorda provides insights into genome size evolution in Rhodophyta.</title>
        <authorList>
            <person name="Lee J."/>
            <person name="Yang E.C."/>
            <person name="Graf L."/>
            <person name="Yang J.H."/>
            <person name="Qiu H."/>
            <person name="Zel Zion U."/>
            <person name="Chan C.X."/>
            <person name="Stephens T.G."/>
            <person name="Weber A.P.M."/>
            <person name="Boo G.H."/>
            <person name="Boo S.M."/>
            <person name="Kim K.M."/>
            <person name="Shin Y."/>
            <person name="Jung M."/>
            <person name="Lee S.J."/>
            <person name="Yim H.S."/>
            <person name="Lee J.H."/>
            <person name="Bhattacharya D."/>
            <person name="Yoon H.S."/>
        </authorList>
    </citation>
    <scope>NUCLEOTIDE SEQUENCE [LARGE SCALE GENOMIC DNA]</scope>
    <source>
        <strain evidence="1 2">SKKU-2015</strain>
        <tissue evidence="1">Whole body</tissue>
    </source>
</reference>
<proteinExistence type="predicted"/>
<name>A0A2V3IHU9_9FLOR</name>
<accession>A0A2V3IHU9</accession>
<dbReference type="AlphaFoldDB" id="A0A2V3IHU9"/>
<dbReference type="Proteomes" id="UP000247409">
    <property type="component" value="Unassembled WGS sequence"/>
</dbReference>
<evidence type="ECO:0000313" key="1">
    <source>
        <dbReference type="EMBL" id="PXF41657.1"/>
    </source>
</evidence>
<comment type="caution">
    <text evidence="1">The sequence shown here is derived from an EMBL/GenBank/DDBJ whole genome shotgun (WGS) entry which is preliminary data.</text>
</comment>
<evidence type="ECO:0000313" key="2">
    <source>
        <dbReference type="Proteomes" id="UP000247409"/>
    </source>
</evidence>
<dbReference type="EMBL" id="NBIV01000205">
    <property type="protein sequence ID" value="PXF41657.1"/>
    <property type="molecule type" value="Genomic_DNA"/>
</dbReference>
<dbReference type="OrthoDB" id="10663476at2759"/>
<keyword evidence="2" id="KW-1185">Reference proteome</keyword>
<sequence length="290" mass="32876">MVEVDRVRASARLGRYVPIPDHWAAIEAPRGCPAEIPPVITYLGSHLVNDPYCGLWVVACTEFIAKMAVFILWDAYDTYRVSYMSPTAREYARNLDLSLVLGSRANQEDFRHLMNVMDQINWDLVPADQAARGNRSRQREYSPGRTADAGDFVWYDPWTRQHLTSEQAPYLRQNPRAQPATQPTGYIFEPYAAVMDYMSEDGDADYSEGPYEMDTEAPIPEEDTTVNPLPVNLGYQQPQQNSADDESELELLRRFLEEAGVPLTYVQGDRQHLLGLLRTNLGQDPNEPSA</sequence>
<protein>
    <submittedName>
        <fullName evidence="1">Uncharacterized protein</fullName>
    </submittedName>
</protein>